<dbReference type="SUPFAM" id="SSF57845">
    <property type="entry name" value="B-box zinc-binding domain"/>
    <property type="match status" value="1"/>
</dbReference>
<proteinExistence type="predicted"/>
<dbReference type="InterPro" id="IPR018957">
    <property type="entry name" value="Znf_C3HC4_RING-type"/>
</dbReference>
<dbReference type="SUPFAM" id="SSF63829">
    <property type="entry name" value="Calcium-dependent phosphotriesterase"/>
    <property type="match status" value="1"/>
</dbReference>
<dbReference type="OrthoDB" id="6105938at2759"/>
<gene>
    <name evidence="8" type="primary">LOC110984648</name>
</gene>
<protein>
    <submittedName>
        <fullName evidence="8">Tripartite motif-containing 13-like</fullName>
    </submittedName>
</protein>
<dbReference type="GO" id="GO:0008270">
    <property type="term" value="F:zinc ion binding"/>
    <property type="evidence" value="ECO:0007669"/>
    <property type="project" value="UniProtKB-KW"/>
</dbReference>
<evidence type="ECO:0000313" key="7">
    <source>
        <dbReference type="Proteomes" id="UP000694845"/>
    </source>
</evidence>
<evidence type="ECO:0000259" key="5">
    <source>
        <dbReference type="PROSITE" id="PS50089"/>
    </source>
</evidence>
<dbReference type="PANTHER" id="PTHR25462">
    <property type="entry name" value="BONUS, ISOFORM C-RELATED"/>
    <property type="match status" value="1"/>
</dbReference>
<dbReference type="CDD" id="cd19756">
    <property type="entry name" value="Bbox2"/>
    <property type="match status" value="1"/>
</dbReference>
<dbReference type="RefSeq" id="XP_022100720.1">
    <property type="nucleotide sequence ID" value="XM_022245028.1"/>
</dbReference>
<dbReference type="SMART" id="SM00184">
    <property type="entry name" value="RING"/>
    <property type="match status" value="1"/>
</dbReference>
<keyword evidence="7" id="KW-1185">Reference proteome</keyword>
<evidence type="ECO:0000256" key="1">
    <source>
        <dbReference type="ARBA" id="ARBA00022723"/>
    </source>
</evidence>
<dbReference type="Gene3D" id="3.30.160.60">
    <property type="entry name" value="Classic Zinc Finger"/>
    <property type="match status" value="1"/>
</dbReference>
<dbReference type="OMA" id="CETCCEL"/>
<dbReference type="Gene3D" id="3.30.40.10">
    <property type="entry name" value="Zinc/RING finger domain, C3HC4 (zinc finger)"/>
    <property type="match status" value="1"/>
</dbReference>
<accession>A0A8B7Z7E6</accession>
<feature type="domain" description="B box-type" evidence="6">
    <location>
        <begin position="94"/>
        <end position="137"/>
    </location>
</feature>
<dbReference type="Pfam" id="PF00643">
    <property type="entry name" value="zf-B_box"/>
    <property type="match status" value="1"/>
</dbReference>
<name>A0A8B7Z7E6_ACAPL</name>
<evidence type="ECO:0000259" key="6">
    <source>
        <dbReference type="PROSITE" id="PS50119"/>
    </source>
</evidence>
<dbReference type="InterPro" id="IPR000315">
    <property type="entry name" value="Znf_B-box"/>
</dbReference>
<keyword evidence="1" id="KW-0479">Metal-binding</keyword>
<organism evidence="7 8">
    <name type="scientific">Acanthaster planci</name>
    <name type="common">Crown-of-thorns starfish</name>
    <dbReference type="NCBI Taxonomy" id="133434"/>
    <lineage>
        <taxon>Eukaryota</taxon>
        <taxon>Metazoa</taxon>
        <taxon>Echinodermata</taxon>
        <taxon>Eleutherozoa</taxon>
        <taxon>Asterozoa</taxon>
        <taxon>Asteroidea</taxon>
        <taxon>Valvatacea</taxon>
        <taxon>Valvatida</taxon>
        <taxon>Acanthasteridae</taxon>
        <taxon>Acanthaster</taxon>
    </lineage>
</organism>
<dbReference type="InterPro" id="IPR013083">
    <property type="entry name" value="Znf_RING/FYVE/PHD"/>
</dbReference>
<dbReference type="InterPro" id="IPR047153">
    <property type="entry name" value="TRIM45/56/19-like"/>
</dbReference>
<keyword evidence="3" id="KW-0862">Zinc</keyword>
<dbReference type="PROSITE" id="PS00518">
    <property type="entry name" value="ZF_RING_1"/>
    <property type="match status" value="1"/>
</dbReference>
<feature type="domain" description="RING-type" evidence="5">
    <location>
        <begin position="21"/>
        <end position="61"/>
    </location>
</feature>
<dbReference type="PROSITE" id="PS50119">
    <property type="entry name" value="ZF_BBOX"/>
    <property type="match status" value="1"/>
</dbReference>
<keyword evidence="2 4" id="KW-0863">Zinc-finger</keyword>
<evidence type="ECO:0000313" key="8">
    <source>
        <dbReference type="RefSeq" id="XP_022100720.1"/>
    </source>
</evidence>
<dbReference type="Proteomes" id="UP000694845">
    <property type="component" value="Unplaced"/>
</dbReference>
<dbReference type="InterPro" id="IPR001841">
    <property type="entry name" value="Znf_RING"/>
</dbReference>
<evidence type="ECO:0000256" key="4">
    <source>
        <dbReference type="PROSITE-ProRule" id="PRU00024"/>
    </source>
</evidence>
<evidence type="ECO:0000256" key="2">
    <source>
        <dbReference type="ARBA" id="ARBA00022771"/>
    </source>
</evidence>
<dbReference type="AlphaFoldDB" id="A0A8B7Z7E6"/>
<reference evidence="8" key="1">
    <citation type="submission" date="2025-08" db="UniProtKB">
        <authorList>
            <consortium name="RefSeq"/>
        </authorList>
    </citation>
    <scope>IDENTIFICATION</scope>
</reference>
<evidence type="ECO:0000256" key="3">
    <source>
        <dbReference type="ARBA" id="ARBA00022833"/>
    </source>
</evidence>
<dbReference type="PROSITE" id="PS50089">
    <property type="entry name" value="ZF_RING_2"/>
    <property type="match status" value="1"/>
</dbReference>
<dbReference type="KEGG" id="aplc:110984648"/>
<dbReference type="Pfam" id="PF00097">
    <property type="entry name" value="zf-C3HC4"/>
    <property type="match status" value="1"/>
</dbReference>
<dbReference type="PANTHER" id="PTHR25462:SF296">
    <property type="entry name" value="MEIOTIC P26, ISOFORM F"/>
    <property type="match status" value="1"/>
</dbReference>
<sequence>MAEGVTQRSILTKFGEEHLQCSICTDLLRIPKTLACLHSFCEDCLCQCQRSQRTIVCPLCRKETASPKGGVKKLATDFKLASMIEAVAQDEADQTIPTCSAHAGRKCVVFCETCCELICLTCLQESDLHRKHEVGEVSQETVLAKKRQFMKEHQSKCDEYFKENVTALETAGMLRKDLEETVTQAQKAVEAKADEEIAKIIAAKEFLLNQIDEIKTGRERQLSGFTEELVFRNETLQQMIHHSQKALKTYNDYVFLRGFSEVSSSFKVLADYPHPRTDRIVHGLQFSPAITTGAVHLGSLLTRDGGEWKLRAETSHSASEGGRGVTVRHDGTALVADVWTQRIFEVTSGEILATLKSMKTCPRDVSVTSHYMVVVDDTAFVKMFALDKSVQNFQFSTVPSCEVETTNVDLQSVAINGCGNVVVGDVKRNMLTEHQPSDGVIVRELPLDTPPEFLAINSESQALVSSEYSGVVKCIHQGRTAFTIMPTIRGTKVRCCTGVSWGKDQVFYVAMHNKASGTGQVHLYGASGQFLKCIIQGLHFTPGH</sequence>
<dbReference type="Gene3D" id="2.120.10.30">
    <property type="entry name" value="TolB, C-terminal domain"/>
    <property type="match status" value="1"/>
</dbReference>
<dbReference type="SUPFAM" id="SSF57850">
    <property type="entry name" value="RING/U-box"/>
    <property type="match status" value="1"/>
</dbReference>
<dbReference type="InterPro" id="IPR017907">
    <property type="entry name" value="Znf_RING_CS"/>
</dbReference>
<dbReference type="GeneID" id="110984648"/>
<dbReference type="InterPro" id="IPR011042">
    <property type="entry name" value="6-blade_b-propeller_TolB-like"/>
</dbReference>